<evidence type="ECO:0000313" key="2">
    <source>
        <dbReference type="EMBL" id="PVI02327.1"/>
    </source>
</evidence>
<sequence>MATNAPYYHMRGGQFTNPANTSFMPDHAVAADYDLASPTPTNLSPNDAAATIATSAPYTYAEHRQSEETELPINSLEDNHHFVELLEAATTAAAGQAIRVNDTQMEGDFGRGKRKRISSSPPADGGAANSEQSKRAKTDMPLHLKLHDLENAAREGSESSSLAPSNESLLNDARAAGVHSAAALFRRTSEKASRKYTRPPMSKLFISLQLSPENFLHLQAQAKSYMLDPAHPERRSCVGSRGKGDTDMVKLKLFNCVRDFLSDGAGERYYGEGVEKPHKSDTIEAARALGEDKLPNEQRLVWPRDGNKIISLVTPLLRRMVTNERQRMYAIETRKGGSKKKEATPTSPQDETQTTDDVGQAAKQVQPLPTSPLAAPSPQLSTPFPTPAAFTSPSSDRGVAPLTQYIELDSTTKILPGEKLKLPTEHDPEPHLSKINIFVIKNGHALRNEKRFINVPSAPLMNMTWQELSIRVRELIKESLLLYPELEEALKRPANMGPEALQGLAAAATEMHRNSMQGSTESGVNDTNNTAGSASSHARPASDYTPSTAGHSLLPSLMGSTAGRLPEFRIGAQTSQGWSSITIEEDWARVKNDAARAAWADKTCNIVVTLLP</sequence>
<evidence type="ECO:0000313" key="3">
    <source>
        <dbReference type="Proteomes" id="UP000244855"/>
    </source>
</evidence>
<dbReference type="Proteomes" id="UP000244855">
    <property type="component" value="Unassembled WGS sequence"/>
</dbReference>
<feature type="compositionally biased region" description="Polar residues" evidence="1">
    <location>
        <begin position="514"/>
        <end position="536"/>
    </location>
</feature>
<dbReference type="AlphaFoldDB" id="A0A2V1DVX2"/>
<gene>
    <name evidence="2" type="ORF">DM02DRAFT_641329</name>
</gene>
<dbReference type="OrthoDB" id="5373017at2759"/>
<feature type="compositionally biased region" description="Basic and acidic residues" evidence="1">
    <location>
        <begin position="330"/>
        <end position="343"/>
    </location>
</feature>
<dbReference type="STRING" id="97972.A0A2V1DVX2"/>
<feature type="region of interest" description="Disordered" evidence="1">
    <location>
        <begin position="513"/>
        <end position="556"/>
    </location>
</feature>
<protein>
    <submittedName>
        <fullName evidence="2">Uncharacterized protein</fullName>
    </submittedName>
</protein>
<feature type="compositionally biased region" description="Polar residues" evidence="1">
    <location>
        <begin position="344"/>
        <end position="357"/>
    </location>
</feature>
<keyword evidence="3" id="KW-1185">Reference proteome</keyword>
<organism evidence="2 3">
    <name type="scientific">Periconia macrospinosa</name>
    <dbReference type="NCBI Taxonomy" id="97972"/>
    <lineage>
        <taxon>Eukaryota</taxon>
        <taxon>Fungi</taxon>
        <taxon>Dikarya</taxon>
        <taxon>Ascomycota</taxon>
        <taxon>Pezizomycotina</taxon>
        <taxon>Dothideomycetes</taxon>
        <taxon>Pleosporomycetidae</taxon>
        <taxon>Pleosporales</taxon>
        <taxon>Massarineae</taxon>
        <taxon>Periconiaceae</taxon>
        <taxon>Periconia</taxon>
    </lineage>
</organism>
<reference evidence="2 3" key="1">
    <citation type="journal article" date="2018" name="Sci. Rep.">
        <title>Comparative genomics provides insights into the lifestyle and reveals functional heterogeneity of dark septate endophytic fungi.</title>
        <authorList>
            <person name="Knapp D.G."/>
            <person name="Nemeth J.B."/>
            <person name="Barry K."/>
            <person name="Hainaut M."/>
            <person name="Henrissat B."/>
            <person name="Johnson J."/>
            <person name="Kuo A."/>
            <person name="Lim J.H.P."/>
            <person name="Lipzen A."/>
            <person name="Nolan M."/>
            <person name="Ohm R.A."/>
            <person name="Tamas L."/>
            <person name="Grigoriev I.V."/>
            <person name="Spatafora J.W."/>
            <person name="Nagy L.G."/>
            <person name="Kovacs G.M."/>
        </authorList>
    </citation>
    <scope>NUCLEOTIDE SEQUENCE [LARGE SCALE GENOMIC DNA]</scope>
    <source>
        <strain evidence="2 3">DSE2036</strain>
    </source>
</reference>
<feature type="region of interest" description="Disordered" evidence="1">
    <location>
        <begin position="330"/>
        <end position="396"/>
    </location>
</feature>
<feature type="region of interest" description="Disordered" evidence="1">
    <location>
        <begin position="97"/>
        <end position="137"/>
    </location>
</feature>
<dbReference type="EMBL" id="KZ805344">
    <property type="protein sequence ID" value="PVI02327.1"/>
    <property type="molecule type" value="Genomic_DNA"/>
</dbReference>
<proteinExistence type="predicted"/>
<feature type="compositionally biased region" description="Low complexity" evidence="1">
    <location>
        <begin position="366"/>
        <end position="395"/>
    </location>
</feature>
<name>A0A2V1DVX2_9PLEO</name>
<evidence type="ECO:0000256" key="1">
    <source>
        <dbReference type="SAM" id="MobiDB-lite"/>
    </source>
</evidence>
<accession>A0A2V1DVX2</accession>